<reference evidence="5 6" key="1">
    <citation type="submission" date="2024-08" db="EMBL/GenBank/DDBJ databases">
        <authorList>
            <person name="Cucini C."/>
            <person name="Frati F."/>
        </authorList>
    </citation>
    <scope>NUCLEOTIDE SEQUENCE [LARGE SCALE GENOMIC DNA]</scope>
</reference>
<dbReference type="PANTHER" id="PTHR48051">
    <property type="match status" value="1"/>
</dbReference>
<dbReference type="Pfam" id="PF23598">
    <property type="entry name" value="LRR_14"/>
    <property type="match status" value="1"/>
</dbReference>
<sequence>MKKRSVPKHKSADSNGTNSNNGNEIEGRTFGKIPSKSKVTAQASPVRAGKPSNVRAFVQANRNQNRIINSVSLFQNETKTDELSPALIKNARKSGVLNISSRNLMNVPPKVWIINELDENEKSNVSVALDAPSPDKWWEFADLNKLIIANNYISEIPDDIVNLVSLQFFDAHDNQITKVSEKFGELKNLQKVNLSHNRMLELPESFFDLKRLTELKLSHNKLSVISSEIGLLSCLRILDLSHNSLTAIPGDLGFLTFLNTLNLANNQIKELPQDIGGLTGLRSLDVSENYLTCCPKSFREFLHLEVLYMQRNKITELPDLGGCKALKEIYMQNNALVEFSSETFAVTRVQLLDFRANKIETLLITKEDLEFVDRFYLDNNEIAVIPNELALLPSLKALTLDGNPLRGIRLDILQRGTLELLKYLRGKLNPSDSFNDSGCGNDTTDGKQNGCRKSLRGCSTADELEIDRDRVKASRDLNLVARQMSEVDNSVMELASDAKTSVIDMSKNILTSLPESMEMLCEFLTELKIDFNRLTSLPPCLGRCRRLQYLSFQNNQIASLPDEFADLNKLREINFGYNKFTSIPECLYTLRCLEIIIAISNKIDTINLEGLNKLPMLAVLDLSNNNIAQVPPELGLLTQLKSLNLEGNAFRVPSYHVLSQGTDAVLRFLQNRIPK</sequence>
<dbReference type="InterPro" id="IPR001611">
    <property type="entry name" value="Leu-rich_rpt"/>
</dbReference>
<keyword evidence="2" id="KW-0677">Repeat</keyword>
<feature type="region of interest" description="Disordered" evidence="3">
    <location>
        <begin position="1"/>
        <end position="53"/>
    </location>
</feature>
<gene>
    <name evidence="5" type="ORF">ODALV1_LOCUS23830</name>
</gene>
<evidence type="ECO:0000313" key="5">
    <source>
        <dbReference type="EMBL" id="CAL8130660.1"/>
    </source>
</evidence>
<dbReference type="Proteomes" id="UP001642540">
    <property type="component" value="Unassembled WGS sequence"/>
</dbReference>
<dbReference type="PRINTS" id="PR00019">
    <property type="entry name" value="LEURICHRPT"/>
</dbReference>
<evidence type="ECO:0000259" key="4">
    <source>
        <dbReference type="Pfam" id="PF23598"/>
    </source>
</evidence>
<evidence type="ECO:0000313" key="6">
    <source>
        <dbReference type="Proteomes" id="UP001642540"/>
    </source>
</evidence>
<dbReference type="EMBL" id="CAXLJM020000083">
    <property type="protein sequence ID" value="CAL8130660.1"/>
    <property type="molecule type" value="Genomic_DNA"/>
</dbReference>
<keyword evidence="6" id="KW-1185">Reference proteome</keyword>
<dbReference type="Pfam" id="PF00560">
    <property type="entry name" value="LRR_1"/>
    <property type="match status" value="1"/>
</dbReference>
<dbReference type="Pfam" id="PF13855">
    <property type="entry name" value="LRR_8"/>
    <property type="match status" value="2"/>
</dbReference>
<dbReference type="InterPro" id="IPR003591">
    <property type="entry name" value="Leu-rich_rpt_typical-subtyp"/>
</dbReference>
<dbReference type="InterPro" id="IPR050216">
    <property type="entry name" value="LRR_domain-containing"/>
</dbReference>
<keyword evidence="1" id="KW-0433">Leucine-rich repeat</keyword>
<feature type="compositionally biased region" description="Polar residues" evidence="3">
    <location>
        <begin position="13"/>
        <end position="23"/>
    </location>
</feature>
<dbReference type="PANTHER" id="PTHR48051:SF1">
    <property type="entry name" value="RAS SUPPRESSOR PROTEIN 1"/>
    <property type="match status" value="1"/>
</dbReference>
<evidence type="ECO:0000256" key="3">
    <source>
        <dbReference type="SAM" id="MobiDB-lite"/>
    </source>
</evidence>
<dbReference type="InterPro" id="IPR032675">
    <property type="entry name" value="LRR_dom_sf"/>
</dbReference>
<dbReference type="PROSITE" id="PS51450">
    <property type="entry name" value="LRR"/>
    <property type="match status" value="5"/>
</dbReference>
<evidence type="ECO:0000256" key="1">
    <source>
        <dbReference type="ARBA" id="ARBA00022614"/>
    </source>
</evidence>
<dbReference type="SUPFAM" id="SSF52058">
    <property type="entry name" value="L domain-like"/>
    <property type="match status" value="2"/>
</dbReference>
<dbReference type="Gene3D" id="3.80.10.10">
    <property type="entry name" value="Ribonuclease Inhibitor"/>
    <property type="match status" value="3"/>
</dbReference>
<dbReference type="SMART" id="SM00365">
    <property type="entry name" value="LRR_SD22"/>
    <property type="match status" value="5"/>
</dbReference>
<evidence type="ECO:0000256" key="2">
    <source>
        <dbReference type="ARBA" id="ARBA00022737"/>
    </source>
</evidence>
<dbReference type="SMART" id="SM00369">
    <property type="entry name" value="LRR_TYP"/>
    <property type="match status" value="14"/>
</dbReference>
<dbReference type="InterPro" id="IPR055414">
    <property type="entry name" value="LRR_R13L4/SHOC2-like"/>
</dbReference>
<comment type="caution">
    <text evidence="5">The sequence shown here is derived from an EMBL/GenBank/DDBJ whole genome shotgun (WGS) entry which is preliminary data.</text>
</comment>
<proteinExistence type="predicted"/>
<dbReference type="SMART" id="SM00364">
    <property type="entry name" value="LRR_BAC"/>
    <property type="match status" value="9"/>
</dbReference>
<name>A0ABP1RM68_9HEXA</name>
<protein>
    <recommendedName>
        <fullName evidence="4">Disease resistance R13L4/SHOC-2-like LRR domain-containing protein</fullName>
    </recommendedName>
</protein>
<accession>A0ABP1RM68</accession>
<organism evidence="5 6">
    <name type="scientific">Orchesella dallaii</name>
    <dbReference type="NCBI Taxonomy" id="48710"/>
    <lineage>
        <taxon>Eukaryota</taxon>
        <taxon>Metazoa</taxon>
        <taxon>Ecdysozoa</taxon>
        <taxon>Arthropoda</taxon>
        <taxon>Hexapoda</taxon>
        <taxon>Collembola</taxon>
        <taxon>Entomobryomorpha</taxon>
        <taxon>Entomobryoidea</taxon>
        <taxon>Orchesellidae</taxon>
        <taxon>Orchesellinae</taxon>
        <taxon>Orchesella</taxon>
    </lineage>
</organism>
<feature type="domain" description="Disease resistance R13L4/SHOC-2-like LRR" evidence="4">
    <location>
        <begin position="227"/>
        <end position="425"/>
    </location>
</feature>